<dbReference type="InterPro" id="IPR025716">
    <property type="entry name" value="Post-transcriptional_regulator"/>
</dbReference>
<reference evidence="1 2" key="1">
    <citation type="submission" date="2016-10" db="EMBL/GenBank/DDBJ databases">
        <authorList>
            <person name="de Groot N.N."/>
        </authorList>
    </citation>
    <scope>NUCLEOTIDE SEQUENCE [LARGE SCALE GENOMIC DNA]</scope>
    <source>
        <strain evidence="1 2">CGMCC 1.6502</strain>
    </source>
</reference>
<dbReference type="Pfam" id="PF13797">
    <property type="entry name" value="Post_transc_reg"/>
    <property type="match status" value="1"/>
</dbReference>
<dbReference type="AlphaFoldDB" id="A0A1G9CJE9"/>
<name>A0A1G9CJE9_9BACI</name>
<evidence type="ECO:0000313" key="1">
    <source>
        <dbReference type="EMBL" id="SDK51803.1"/>
    </source>
</evidence>
<accession>A0A1G9CJE9</accession>
<proteinExistence type="predicted"/>
<dbReference type="Proteomes" id="UP000198694">
    <property type="component" value="Unassembled WGS sequence"/>
</dbReference>
<evidence type="ECO:0000313" key="2">
    <source>
        <dbReference type="Proteomes" id="UP000198694"/>
    </source>
</evidence>
<organism evidence="1 2">
    <name type="scientific">Sediminibacillus albus</name>
    <dbReference type="NCBI Taxonomy" id="407036"/>
    <lineage>
        <taxon>Bacteria</taxon>
        <taxon>Bacillati</taxon>
        <taxon>Bacillota</taxon>
        <taxon>Bacilli</taxon>
        <taxon>Bacillales</taxon>
        <taxon>Bacillaceae</taxon>
        <taxon>Sediminibacillus</taxon>
    </lineage>
</organism>
<protein>
    <submittedName>
        <fullName evidence="1">Post-transcriptional regulator</fullName>
    </submittedName>
</protein>
<dbReference type="RefSeq" id="WP_093216754.1">
    <property type="nucleotide sequence ID" value="NZ_FNFL01000008.1"/>
</dbReference>
<dbReference type="STRING" id="407036.SAMN05216243_3403"/>
<keyword evidence="2" id="KW-1185">Reference proteome</keyword>
<dbReference type="EMBL" id="FNFL01000008">
    <property type="protein sequence ID" value="SDK51803.1"/>
    <property type="molecule type" value="Genomic_DNA"/>
</dbReference>
<dbReference type="OrthoDB" id="2990595at2"/>
<gene>
    <name evidence="1" type="ORF">SAMN05216243_3403</name>
</gene>
<sequence>MAEAKPVNEWKKEMGTVLDSKVEEFKLMGYSRATSRDIWNCLQKKVWKGNPEKKVHEVVGDIFHLSSNIYMSYLTVQAYQDSDLMASIAALSGPEDNEVT</sequence>